<name>A0A517QLV3_9PLAN</name>
<dbReference type="GO" id="GO:0019509">
    <property type="term" value="P:L-methionine salvage from methylthioadenosine"/>
    <property type="evidence" value="ECO:0007669"/>
    <property type="project" value="UniProtKB-UniRule"/>
</dbReference>
<dbReference type="KEGG" id="tpol:Mal48_17740"/>
<comment type="function">
    <text evidence="2">Catalyzes the interconversion of methylthioribose-1-phosphate (MTR-1-P) into methylthioribulose-1-phosphate (MTRu-1-P).</text>
</comment>
<keyword evidence="1 2" id="KW-0413">Isomerase</keyword>
<dbReference type="InterPro" id="IPR005251">
    <property type="entry name" value="IF-M1Pi"/>
</dbReference>
<dbReference type="OrthoDB" id="9803436at2"/>
<dbReference type="NCBIfam" id="TIGR00524">
    <property type="entry name" value="eIF-2B_rel"/>
    <property type="match status" value="1"/>
</dbReference>
<dbReference type="EC" id="5.3.1.23" evidence="2"/>
<feature type="active site" description="Proton donor" evidence="2">
    <location>
        <position position="243"/>
    </location>
</feature>
<dbReference type="Gene3D" id="1.20.120.420">
    <property type="entry name" value="translation initiation factor eif-2b, domain 1"/>
    <property type="match status" value="1"/>
</dbReference>
<keyword evidence="2" id="KW-0486">Methionine biosynthesis</keyword>
<feature type="binding site" evidence="2">
    <location>
        <begin position="51"/>
        <end position="53"/>
    </location>
    <ligand>
        <name>substrate</name>
    </ligand>
</feature>
<dbReference type="PANTHER" id="PTHR43475">
    <property type="entry name" value="METHYLTHIORIBOSE-1-PHOSPHATE ISOMERASE"/>
    <property type="match status" value="1"/>
</dbReference>
<feature type="binding site" evidence="2">
    <location>
        <position position="95"/>
    </location>
    <ligand>
        <name>substrate</name>
    </ligand>
</feature>
<dbReference type="FunFam" id="1.20.120.420:FF:000003">
    <property type="entry name" value="Methylthioribose-1-phosphate isomerase"/>
    <property type="match status" value="1"/>
</dbReference>
<dbReference type="InterPro" id="IPR011559">
    <property type="entry name" value="Initiation_fac_2B_a/b/d"/>
</dbReference>
<dbReference type="EMBL" id="CP036267">
    <property type="protein sequence ID" value="QDT32527.1"/>
    <property type="molecule type" value="Genomic_DNA"/>
</dbReference>
<dbReference type="PANTHER" id="PTHR43475:SF1">
    <property type="entry name" value="METHYLTHIORIBOSE-1-PHOSPHATE ISOMERASE"/>
    <property type="match status" value="1"/>
</dbReference>
<dbReference type="Proteomes" id="UP000315724">
    <property type="component" value="Chromosome"/>
</dbReference>
<evidence type="ECO:0000313" key="4">
    <source>
        <dbReference type="Proteomes" id="UP000315724"/>
    </source>
</evidence>
<organism evidence="3 4">
    <name type="scientific">Thalassoglobus polymorphus</name>
    <dbReference type="NCBI Taxonomy" id="2527994"/>
    <lineage>
        <taxon>Bacteria</taxon>
        <taxon>Pseudomonadati</taxon>
        <taxon>Planctomycetota</taxon>
        <taxon>Planctomycetia</taxon>
        <taxon>Planctomycetales</taxon>
        <taxon>Planctomycetaceae</taxon>
        <taxon>Thalassoglobus</taxon>
    </lineage>
</organism>
<dbReference type="NCBIfam" id="NF004326">
    <property type="entry name" value="PRK05720.1"/>
    <property type="match status" value="1"/>
</dbReference>
<comment type="catalytic activity">
    <reaction evidence="2">
        <text>5-(methylsulfanyl)-alpha-D-ribose 1-phosphate = 5-(methylsulfanyl)-D-ribulose 1-phosphate</text>
        <dbReference type="Rhea" id="RHEA:19989"/>
        <dbReference type="ChEBI" id="CHEBI:58533"/>
        <dbReference type="ChEBI" id="CHEBI:58548"/>
        <dbReference type="EC" id="5.3.1.23"/>
    </reaction>
</comment>
<evidence type="ECO:0000313" key="3">
    <source>
        <dbReference type="EMBL" id="QDT32527.1"/>
    </source>
</evidence>
<accession>A0A517QLV3</accession>
<feature type="binding site" evidence="2">
    <location>
        <position position="202"/>
    </location>
    <ligand>
        <name>substrate</name>
    </ligand>
</feature>
<dbReference type="InterPro" id="IPR037171">
    <property type="entry name" value="NagB/RpiA_transferase-like"/>
</dbReference>
<keyword evidence="2" id="KW-0028">Amino-acid biosynthesis</keyword>
<dbReference type="InterPro" id="IPR042529">
    <property type="entry name" value="IF_2B-like_C"/>
</dbReference>
<dbReference type="UniPathway" id="UPA00904">
    <property type="reaction ID" value="UER00874"/>
</dbReference>
<gene>
    <name evidence="2 3" type="primary">mtnA</name>
    <name evidence="3" type="ORF">Mal48_17740</name>
</gene>
<dbReference type="SUPFAM" id="SSF100950">
    <property type="entry name" value="NagB/RpiA/CoA transferase-like"/>
    <property type="match status" value="1"/>
</dbReference>
<feature type="site" description="Transition state stabilizer" evidence="2">
    <location>
        <position position="163"/>
    </location>
</feature>
<sequence>MSEHPRTMRWNGDSHGWLTMIDQTLLPVEFKEIECRTVEEIWEAIKMLRVRGAPAIGCSAAYGVVIGLQTLADDADRKEFDARLEEVATYLAGSRPTAVNLFWALDRMKRVAAENQELAPKEMHTRLLTEAVAIEDEDREMCAAIGRHGAKLIESGTGILTHCNAGGLATAGDGTALAVMFAAAAQGKEIQVYADETRPLLQGARLTTWELQQRGVPVTLICDSMAGQVMKEKRVQAVITGADRIAANGDACNKIGTYSVAVLAKAHGIPFYVAAPSSTFDLSLENGELIPIEERLAEEITDGMGKQTAPADTNVYNPAFDVAPAELIDAIITEKGVIRPVTKENVRAMLEA</sequence>
<evidence type="ECO:0000256" key="1">
    <source>
        <dbReference type="ARBA" id="ARBA00023235"/>
    </source>
</evidence>
<comment type="pathway">
    <text evidence="2">Amino-acid biosynthesis; L-methionine biosynthesis via salvage pathway; L-methionine from S-methyl-5-thio-alpha-D-ribose 1-phosphate: step 1/6.</text>
</comment>
<dbReference type="Pfam" id="PF01008">
    <property type="entry name" value="IF-2B"/>
    <property type="match status" value="1"/>
</dbReference>
<feature type="binding site" evidence="2">
    <location>
        <begin position="253"/>
        <end position="254"/>
    </location>
    <ligand>
        <name>substrate</name>
    </ligand>
</feature>
<dbReference type="RefSeq" id="WP_145197846.1">
    <property type="nucleotide sequence ID" value="NZ_CP036267.1"/>
</dbReference>
<evidence type="ECO:0000256" key="2">
    <source>
        <dbReference type="HAMAP-Rule" id="MF_01678"/>
    </source>
</evidence>
<dbReference type="FunFam" id="3.40.50.10470:FF:000006">
    <property type="entry name" value="Methylthioribose-1-phosphate isomerase"/>
    <property type="match status" value="1"/>
</dbReference>
<dbReference type="InterPro" id="IPR000649">
    <property type="entry name" value="IF-2B-related"/>
</dbReference>
<proteinExistence type="inferred from homology"/>
<comment type="similarity">
    <text evidence="2">Belongs to the EIF-2B alpha/beta/delta subunits family. MtnA subfamily.</text>
</comment>
<reference evidence="3 4" key="1">
    <citation type="submission" date="2019-02" db="EMBL/GenBank/DDBJ databases">
        <title>Deep-cultivation of Planctomycetes and their phenomic and genomic characterization uncovers novel biology.</title>
        <authorList>
            <person name="Wiegand S."/>
            <person name="Jogler M."/>
            <person name="Boedeker C."/>
            <person name="Pinto D."/>
            <person name="Vollmers J."/>
            <person name="Rivas-Marin E."/>
            <person name="Kohn T."/>
            <person name="Peeters S.H."/>
            <person name="Heuer A."/>
            <person name="Rast P."/>
            <person name="Oberbeckmann S."/>
            <person name="Bunk B."/>
            <person name="Jeske O."/>
            <person name="Meyerdierks A."/>
            <person name="Storesund J.E."/>
            <person name="Kallscheuer N."/>
            <person name="Luecker S."/>
            <person name="Lage O.M."/>
            <person name="Pohl T."/>
            <person name="Merkel B.J."/>
            <person name="Hornburger P."/>
            <person name="Mueller R.-W."/>
            <person name="Bruemmer F."/>
            <person name="Labrenz M."/>
            <person name="Spormann A.M."/>
            <person name="Op den Camp H."/>
            <person name="Overmann J."/>
            <person name="Amann R."/>
            <person name="Jetten M.S.M."/>
            <person name="Mascher T."/>
            <person name="Medema M.H."/>
            <person name="Devos D.P."/>
            <person name="Kaster A.-K."/>
            <person name="Ovreas L."/>
            <person name="Rohde M."/>
            <person name="Galperin M.Y."/>
            <person name="Jogler C."/>
        </authorList>
    </citation>
    <scope>NUCLEOTIDE SEQUENCE [LARGE SCALE GENOMIC DNA]</scope>
    <source>
        <strain evidence="3 4">Mal48</strain>
    </source>
</reference>
<dbReference type="NCBIfam" id="TIGR00512">
    <property type="entry name" value="salvage_mtnA"/>
    <property type="match status" value="1"/>
</dbReference>
<keyword evidence="4" id="KW-1185">Reference proteome</keyword>
<dbReference type="HAMAP" id="MF_01678">
    <property type="entry name" value="Salvage_MtnA"/>
    <property type="match status" value="1"/>
</dbReference>
<protein>
    <recommendedName>
        <fullName evidence="2">Methylthioribose-1-phosphate isomerase</fullName>
        <shortName evidence="2">M1Pi</shortName>
        <shortName evidence="2">MTR-1-P isomerase</shortName>
        <ecNumber evidence="2">5.3.1.23</ecNumber>
    </recommendedName>
    <alternativeName>
        <fullName evidence="2">S-methyl-5-thioribose-1-phosphate isomerase</fullName>
    </alternativeName>
</protein>
<dbReference type="Gene3D" id="3.40.50.10470">
    <property type="entry name" value="Translation initiation factor eif-2b, domain 2"/>
    <property type="match status" value="1"/>
</dbReference>
<dbReference type="GO" id="GO:0046523">
    <property type="term" value="F:S-methyl-5-thioribose-1-phosphate isomerase activity"/>
    <property type="evidence" value="ECO:0007669"/>
    <property type="project" value="UniProtKB-UniRule"/>
</dbReference>
<dbReference type="InterPro" id="IPR027363">
    <property type="entry name" value="M1Pi_N"/>
</dbReference>
<dbReference type="AlphaFoldDB" id="A0A517QLV3"/>